<name>A0A7S2F857_9DINO</name>
<protein>
    <submittedName>
        <fullName evidence="1">Uncharacterized protein</fullName>
    </submittedName>
</protein>
<dbReference type="EMBL" id="HBGQ01013891">
    <property type="protein sequence ID" value="CAD9377731.1"/>
    <property type="molecule type" value="Transcribed_RNA"/>
</dbReference>
<proteinExistence type="predicted"/>
<organism evidence="1">
    <name type="scientific">Alexandrium andersonii</name>
    <dbReference type="NCBI Taxonomy" id="327968"/>
    <lineage>
        <taxon>Eukaryota</taxon>
        <taxon>Sar</taxon>
        <taxon>Alveolata</taxon>
        <taxon>Dinophyceae</taxon>
        <taxon>Gonyaulacales</taxon>
        <taxon>Pyrocystaceae</taxon>
        <taxon>Alexandrium</taxon>
    </lineage>
</organism>
<dbReference type="AlphaFoldDB" id="A0A7S2F857"/>
<sequence length="229" mass="25381">MELMEWLLQKGHMVMCSDFSLKALISEWSEEHLGPNPFLKLDMSCDHRFQLDFLPQDLANEEVPQQLQVVGELCADRGMAIVGALGGTIVYTVSPHRARTELYELKVLTVVSEWSGSRAGMPEAMKCSVGTGAGEKRGAAGHVTLTYASGGQILTSMGHWIELSRLDTSLDAVLRAAAHNFGDDEREQVMQEMGGLSSETERRECLQKWSKQMVSKSVPTRMKCRSKFG</sequence>
<reference evidence="1" key="1">
    <citation type="submission" date="2021-01" db="EMBL/GenBank/DDBJ databases">
        <authorList>
            <person name="Corre E."/>
            <person name="Pelletier E."/>
            <person name="Niang G."/>
            <person name="Scheremetjew M."/>
            <person name="Finn R."/>
            <person name="Kale V."/>
            <person name="Holt S."/>
            <person name="Cochrane G."/>
            <person name="Meng A."/>
            <person name="Brown T."/>
            <person name="Cohen L."/>
        </authorList>
    </citation>
    <scope>NUCLEOTIDE SEQUENCE</scope>
    <source>
        <strain evidence="1">CCMP2222</strain>
    </source>
</reference>
<evidence type="ECO:0000313" key="1">
    <source>
        <dbReference type="EMBL" id="CAD9377731.1"/>
    </source>
</evidence>
<accession>A0A7S2F857</accession>
<gene>
    <name evidence="1" type="ORF">AAND1436_LOCUS6836</name>
</gene>